<dbReference type="Gene3D" id="3.40.50.1820">
    <property type="entry name" value="alpha/beta hydrolase"/>
    <property type="match status" value="1"/>
</dbReference>
<evidence type="ECO:0000259" key="1">
    <source>
        <dbReference type="Pfam" id="PF00561"/>
    </source>
</evidence>
<organism evidence="2 3">
    <name type="scientific">Paraburkholderia tropica</name>
    <dbReference type="NCBI Taxonomy" id="92647"/>
    <lineage>
        <taxon>Bacteria</taxon>
        <taxon>Pseudomonadati</taxon>
        <taxon>Pseudomonadota</taxon>
        <taxon>Betaproteobacteria</taxon>
        <taxon>Burkholderiales</taxon>
        <taxon>Burkholderiaceae</taxon>
        <taxon>Paraburkholderia</taxon>
    </lineage>
</organism>
<proteinExistence type="predicted"/>
<dbReference type="SUPFAM" id="SSF53474">
    <property type="entry name" value="alpha/beta-Hydrolases"/>
    <property type="match status" value="1"/>
</dbReference>
<dbReference type="InterPro" id="IPR029058">
    <property type="entry name" value="AB_hydrolase_fold"/>
</dbReference>
<dbReference type="RefSeq" id="WP_237182041.1">
    <property type="nucleotide sequence ID" value="NZ_CADFGN010000015.1"/>
</dbReference>
<comment type="caution">
    <text evidence="2">The sequence shown here is derived from an EMBL/GenBank/DDBJ whole genome shotgun (WGS) entry which is preliminary data.</text>
</comment>
<dbReference type="GeneID" id="61308342"/>
<dbReference type="Proteomes" id="UP000183529">
    <property type="component" value="Unassembled WGS sequence"/>
</dbReference>
<dbReference type="AlphaFoldDB" id="A0AAQ1GN37"/>
<dbReference type="GO" id="GO:0016020">
    <property type="term" value="C:membrane"/>
    <property type="evidence" value="ECO:0007669"/>
    <property type="project" value="TreeGrafter"/>
</dbReference>
<dbReference type="PANTHER" id="PTHR43798:SF33">
    <property type="entry name" value="HYDROLASE, PUTATIVE (AFU_ORTHOLOGUE AFUA_2G14860)-RELATED"/>
    <property type="match status" value="1"/>
</dbReference>
<dbReference type="PANTHER" id="PTHR43798">
    <property type="entry name" value="MONOACYLGLYCEROL LIPASE"/>
    <property type="match status" value="1"/>
</dbReference>
<accession>A0AAQ1GN37</accession>
<sequence length="284" mass="31267">MNAIYRSARQAQLIQTAYEAALSHWPDSHSRINIPTRHGVTHVVVCGPESAPPVVLIHGSQTTAASWQHCAVDWSRHLRLYAIDVIGEAGPSAPSRLPLAGGLHAQWLSDVLDGLGVEQAAFVGISLGAWFALDFASRQPARVSRLALLCPPGIGRQKRFLWWALPLLLLGGIGRAYVRERVLGRLPPVSTPAERDAASLMEAIDHGFRPRLEVIPVFGDDVLQTLCVPMLVIVGGRDVMLDSSDTVRRLRQVAPKVEVRYLADQYHFIRGQRESLLRFLHPTG</sequence>
<protein>
    <submittedName>
        <fullName evidence="2">Pimeloyl-ACP methyl ester carboxylesterase</fullName>
    </submittedName>
</protein>
<evidence type="ECO:0000313" key="3">
    <source>
        <dbReference type="Proteomes" id="UP000183529"/>
    </source>
</evidence>
<dbReference type="InterPro" id="IPR050266">
    <property type="entry name" value="AB_hydrolase_sf"/>
</dbReference>
<dbReference type="EMBL" id="FNZM01000023">
    <property type="protein sequence ID" value="SEK13286.1"/>
    <property type="molecule type" value="Genomic_DNA"/>
</dbReference>
<dbReference type="InterPro" id="IPR000073">
    <property type="entry name" value="AB_hydrolase_1"/>
</dbReference>
<feature type="domain" description="AB hydrolase-1" evidence="1">
    <location>
        <begin position="52"/>
        <end position="163"/>
    </location>
</feature>
<gene>
    <name evidence="2" type="ORF">SAMN05216550_123151</name>
</gene>
<reference evidence="2 3" key="1">
    <citation type="submission" date="2016-10" db="EMBL/GenBank/DDBJ databases">
        <authorList>
            <person name="Varghese N."/>
            <person name="Submissions S."/>
        </authorList>
    </citation>
    <scope>NUCLEOTIDE SEQUENCE [LARGE SCALE GENOMIC DNA]</scope>
    <source>
        <strain evidence="2 3">LMG 22274</strain>
    </source>
</reference>
<dbReference type="Pfam" id="PF00561">
    <property type="entry name" value="Abhydrolase_1"/>
    <property type="match status" value="1"/>
</dbReference>
<evidence type="ECO:0000313" key="2">
    <source>
        <dbReference type="EMBL" id="SEK13286.1"/>
    </source>
</evidence>
<name>A0AAQ1GN37_9BURK</name>